<dbReference type="CDD" id="cd02165">
    <property type="entry name" value="NMNAT"/>
    <property type="match status" value="1"/>
</dbReference>
<reference evidence="12 13" key="1">
    <citation type="submission" date="2019-01" db="EMBL/GenBank/DDBJ databases">
        <title>Senegalimassilia sp. nov. KGMB04484 isolated human feces.</title>
        <authorList>
            <person name="Han K.-I."/>
            <person name="Kim J.-S."/>
            <person name="Lee K.C."/>
            <person name="Suh M.K."/>
            <person name="Eom M.K."/>
            <person name="Lee J.H."/>
            <person name="Park S.-H."/>
            <person name="Kang S.W."/>
            <person name="Park J.-E."/>
            <person name="Oh B.S."/>
            <person name="Yu S.Y."/>
            <person name="Choi S.-H."/>
            <person name="Lee D.H."/>
            <person name="Yoon H."/>
            <person name="Kim B.-Y."/>
            <person name="Lee J.H."/>
            <person name="Lee J.-S."/>
        </authorList>
    </citation>
    <scope>NUCLEOTIDE SEQUENCE [LARGE SCALE GENOMIC DNA]</scope>
    <source>
        <strain evidence="12 13">KGMB04484</strain>
    </source>
</reference>
<evidence type="ECO:0000256" key="7">
    <source>
        <dbReference type="ARBA" id="ARBA00022840"/>
    </source>
</evidence>
<accession>A0A4Q2K3G8</accession>
<dbReference type="SUPFAM" id="SSF52374">
    <property type="entry name" value="Nucleotidylyl transferase"/>
    <property type="match status" value="1"/>
</dbReference>
<comment type="similarity">
    <text evidence="10">Belongs to the NadD family.</text>
</comment>
<evidence type="ECO:0000313" key="13">
    <source>
        <dbReference type="Proteomes" id="UP000293345"/>
    </source>
</evidence>
<evidence type="ECO:0000256" key="8">
    <source>
        <dbReference type="ARBA" id="ARBA00023027"/>
    </source>
</evidence>
<protein>
    <recommendedName>
        <fullName evidence="10">Probable nicotinate-nucleotide adenylyltransferase</fullName>
        <ecNumber evidence="10">2.7.7.18</ecNumber>
    </recommendedName>
    <alternativeName>
        <fullName evidence="10">Deamido-NAD(+) diphosphorylase</fullName>
    </alternativeName>
    <alternativeName>
        <fullName evidence="10">Deamido-NAD(+) pyrophosphorylase</fullName>
    </alternativeName>
    <alternativeName>
        <fullName evidence="10">Nicotinate mononucleotide adenylyltransferase</fullName>
        <shortName evidence="10">NaMN adenylyltransferase</shortName>
    </alternativeName>
</protein>
<dbReference type="HAMAP" id="MF_00244">
    <property type="entry name" value="NaMN_adenylyltr"/>
    <property type="match status" value="1"/>
</dbReference>
<organism evidence="12 13">
    <name type="scientific">Senegalimassilia faecalis</name>
    <dbReference type="NCBI Taxonomy" id="2509433"/>
    <lineage>
        <taxon>Bacteria</taxon>
        <taxon>Bacillati</taxon>
        <taxon>Actinomycetota</taxon>
        <taxon>Coriobacteriia</taxon>
        <taxon>Coriobacteriales</taxon>
        <taxon>Coriobacteriaceae</taxon>
        <taxon>Senegalimassilia</taxon>
    </lineage>
</organism>
<sequence length="204" mass="22654">MGGTFDPVHIGHLACAEQAREAFGLDAVVFIPAGMPAFKLKRHVTSAEQRLRMCQLAVESNPAFDVSRIEIDRPGVTYTADTLRQLRAHYPKNVSLYFITGADAVCSILKWRESAAIADLADLIAVTRPGYVFTEEQRATIEQAGNFRIHLLETTGLAVSSSDLRARVAAGKSIRYLTMQRVLDYIHEHRLYVSGAHDKEAVQR</sequence>
<dbReference type="InterPro" id="IPR014729">
    <property type="entry name" value="Rossmann-like_a/b/a_fold"/>
</dbReference>
<evidence type="ECO:0000259" key="11">
    <source>
        <dbReference type="Pfam" id="PF01467"/>
    </source>
</evidence>
<dbReference type="GO" id="GO:0009435">
    <property type="term" value="P:NAD+ biosynthetic process"/>
    <property type="evidence" value="ECO:0007669"/>
    <property type="project" value="UniProtKB-UniRule"/>
</dbReference>
<dbReference type="EMBL" id="SDPW01000001">
    <property type="protein sequence ID" value="RXZ55048.1"/>
    <property type="molecule type" value="Genomic_DNA"/>
</dbReference>
<dbReference type="Gene3D" id="3.40.50.620">
    <property type="entry name" value="HUPs"/>
    <property type="match status" value="1"/>
</dbReference>
<comment type="pathway">
    <text evidence="2 10">Cofactor biosynthesis; NAD(+) biosynthesis; deamido-NAD(+) from nicotinate D-ribonucleotide: step 1/1.</text>
</comment>
<dbReference type="UniPathway" id="UPA00253">
    <property type="reaction ID" value="UER00332"/>
</dbReference>
<dbReference type="NCBIfam" id="NF000840">
    <property type="entry name" value="PRK00071.1-3"/>
    <property type="match status" value="1"/>
</dbReference>
<dbReference type="OrthoDB" id="5295945at2"/>
<keyword evidence="8 10" id="KW-0520">NAD</keyword>
<name>A0A4Q2K3G8_9ACTN</name>
<evidence type="ECO:0000256" key="6">
    <source>
        <dbReference type="ARBA" id="ARBA00022741"/>
    </source>
</evidence>
<dbReference type="PANTHER" id="PTHR39321:SF3">
    <property type="entry name" value="PHOSPHOPANTETHEINE ADENYLYLTRANSFERASE"/>
    <property type="match status" value="1"/>
</dbReference>
<dbReference type="EC" id="2.7.7.18" evidence="10"/>
<dbReference type="GO" id="GO:0004515">
    <property type="term" value="F:nicotinate-nucleotide adenylyltransferase activity"/>
    <property type="evidence" value="ECO:0007669"/>
    <property type="project" value="UniProtKB-UniRule"/>
</dbReference>
<dbReference type="PANTHER" id="PTHR39321">
    <property type="entry name" value="NICOTINATE-NUCLEOTIDE ADENYLYLTRANSFERASE-RELATED"/>
    <property type="match status" value="1"/>
</dbReference>
<keyword evidence="7 10" id="KW-0067">ATP-binding</keyword>
<keyword evidence="6 10" id="KW-0547">Nucleotide-binding</keyword>
<dbReference type="Pfam" id="PF01467">
    <property type="entry name" value="CTP_transf_like"/>
    <property type="match status" value="1"/>
</dbReference>
<dbReference type="AlphaFoldDB" id="A0A4Q2K3G8"/>
<keyword evidence="5 10" id="KW-0548">Nucleotidyltransferase</keyword>
<proteinExistence type="inferred from homology"/>
<comment type="caution">
    <text evidence="12">The sequence shown here is derived from an EMBL/GenBank/DDBJ whole genome shotgun (WGS) entry which is preliminary data.</text>
</comment>
<comment type="catalytic activity">
    <reaction evidence="9 10">
        <text>nicotinate beta-D-ribonucleotide + ATP + H(+) = deamido-NAD(+) + diphosphate</text>
        <dbReference type="Rhea" id="RHEA:22860"/>
        <dbReference type="ChEBI" id="CHEBI:15378"/>
        <dbReference type="ChEBI" id="CHEBI:30616"/>
        <dbReference type="ChEBI" id="CHEBI:33019"/>
        <dbReference type="ChEBI" id="CHEBI:57502"/>
        <dbReference type="ChEBI" id="CHEBI:58437"/>
        <dbReference type="EC" id="2.7.7.18"/>
    </reaction>
</comment>
<evidence type="ECO:0000256" key="4">
    <source>
        <dbReference type="ARBA" id="ARBA00022679"/>
    </source>
</evidence>
<keyword evidence="4 10" id="KW-0808">Transferase</keyword>
<dbReference type="Proteomes" id="UP000293345">
    <property type="component" value="Unassembled WGS sequence"/>
</dbReference>
<gene>
    <name evidence="10" type="primary">nadD</name>
    <name evidence="12" type="ORF">ET524_01240</name>
</gene>
<dbReference type="GO" id="GO:0005524">
    <property type="term" value="F:ATP binding"/>
    <property type="evidence" value="ECO:0007669"/>
    <property type="project" value="UniProtKB-KW"/>
</dbReference>
<evidence type="ECO:0000256" key="1">
    <source>
        <dbReference type="ARBA" id="ARBA00002324"/>
    </source>
</evidence>
<keyword evidence="13" id="KW-1185">Reference proteome</keyword>
<keyword evidence="3 10" id="KW-0662">Pyridine nucleotide biosynthesis</keyword>
<evidence type="ECO:0000256" key="2">
    <source>
        <dbReference type="ARBA" id="ARBA00005019"/>
    </source>
</evidence>
<dbReference type="NCBIfam" id="TIGR00482">
    <property type="entry name" value="nicotinate (nicotinamide) nucleotide adenylyltransferase"/>
    <property type="match status" value="1"/>
</dbReference>
<evidence type="ECO:0000256" key="9">
    <source>
        <dbReference type="ARBA" id="ARBA00048721"/>
    </source>
</evidence>
<dbReference type="InterPro" id="IPR004821">
    <property type="entry name" value="Cyt_trans-like"/>
</dbReference>
<evidence type="ECO:0000256" key="5">
    <source>
        <dbReference type="ARBA" id="ARBA00022695"/>
    </source>
</evidence>
<dbReference type="NCBIfam" id="TIGR00125">
    <property type="entry name" value="cyt_tran_rel"/>
    <property type="match status" value="1"/>
</dbReference>
<evidence type="ECO:0000313" key="12">
    <source>
        <dbReference type="EMBL" id="RXZ55048.1"/>
    </source>
</evidence>
<evidence type="ECO:0000256" key="3">
    <source>
        <dbReference type="ARBA" id="ARBA00022642"/>
    </source>
</evidence>
<evidence type="ECO:0000256" key="10">
    <source>
        <dbReference type="HAMAP-Rule" id="MF_00244"/>
    </source>
</evidence>
<feature type="domain" description="Cytidyltransferase-like" evidence="11">
    <location>
        <begin position="1"/>
        <end position="167"/>
    </location>
</feature>
<comment type="function">
    <text evidence="1 10">Catalyzes the reversible adenylation of nicotinate mononucleotide (NaMN) to nicotinic acid adenine dinucleotide (NaAD).</text>
</comment>
<dbReference type="InterPro" id="IPR005248">
    <property type="entry name" value="NadD/NMNAT"/>
</dbReference>